<evidence type="ECO:0000313" key="1">
    <source>
        <dbReference type="EMBL" id="KAA5492989.1"/>
    </source>
</evidence>
<organism evidence="1 2">
    <name type="scientific">Bacteroides caccae</name>
    <dbReference type="NCBI Taxonomy" id="47678"/>
    <lineage>
        <taxon>Bacteria</taxon>
        <taxon>Pseudomonadati</taxon>
        <taxon>Bacteroidota</taxon>
        <taxon>Bacteroidia</taxon>
        <taxon>Bacteroidales</taxon>
        <taxon>Bacteroidaceae</taxon>
        <taxon>Bacteroides</taxon>
    </lineage>
</organism>
<comment type="caution">
    <text evidence="1">The sequence shown here is derived from an EMBL/GenBank/DDBJ whole genome shotgun (WGS) entry which is preliminary data.</text>
</comment>
<reference evidence="1 2" key="1">
    <citation type="journal article" date="2019" name="Nat. Med.">
        <title>A library of human gut bacterial isolates paired with longitudinal multiomics data enables mechanistic microbiome research.</title>
        <authorList>
            <person name="Poyet M."/>
            <person name="Groussin M."/>
            <person name="Gibbons S.M."/>
            <person name="Avila-Pacheco J."/>
            <person name="Jiang X."/>
            <person name="Kearney S.M."/>
            <person name="Perrotta A.R."/>
            <person name="Berdy B."/>
            <person name="Zhao S."/>
            <person name="Lieberman T.D."/>
            <person name="Swanson P.K."/>
            <person name="Smith M."/>
            <person name="Roesemann S."/>
            <person name="Alexander J.E."/>
            <person name="Rich S.A."/>
            <person name="Livny J."/>
            <person name="Vlamakis H."/>
            <person name="Clish C."/>
            <person name="Bullock K."/>
            <person name="Deik A."/>
            <person name="Scott J."/>
            <person name="Pierce K.A."/>
            <person name="Xavier R.J."/>
            <person name="Alm E.J."/>
        </authorList>
    </citation>
    <scope>NUCLEOTIDE SEQUENCE [LARGE SCALE GENOMIC DNA]</scope>
    <source>
        <strain evidence="1 2">BIOML-A21</strain>
    </source>
</reference>
<protein>
    <submittedName>
        <fullName evidence="1">Uncharacterized protein</fullName>
    </submittedName>
</protein>
<dbReference type="Proteomes" id="UP000491168">
    <property type="component" value="Unassembled WGS sequence"/>
</dbReference>
<evidence type="ECO:0000313" key="2">
    <source>
        <dbReference type="Proteomes" id="UP000491168"/>
    </source>
</evidence>
<dbReference type="EMBL" id="VVYF01000007">
    <property type="protein sequence ID" value="KAA5492989.1"/>
    <property type="molecule type" value="Genomic_DNA"/>
</dbReference>
<sequence length="94" mass="10368">MCVSRSFSQYGVLGICTFDTFYHGYFPGAGLPFLFSFGCIPFYITFHSQKSASHAFARKGGFLPAFLPASCFPLQPEQTPAGCFAQSRLSNFRS</sequence>
<dbReference type="AlphaFoldDB" id="A0A6A1KEN2"/>
<name>A0A6A1KEN2_9BACE</name>
<proteinExistence type="predicted"/>
<dbReference type="RefSeq" id="WP_149927843.1">
    <property type="nucleotide sequence ID" value="NZ_CAXSSI010000001.1"/>
</dbReference>
<gene>
    <name evidence="1" type="ORF">F2Y35_08950</name>
</gene>
<accession>A0A6A1KEN2</accession>